<evidence type="ECO:0000313" key="3">
    <source>
        <dbReference type="Proteomes" id="UP001187192"/>
    </source>
</evidence>
<reference evidence="2" key="1">
    <citation type="submission" date="2023-07" db="EMBL/GenBank/DDBJ databases">
        <title>draft genome sequence of fig (Ficus carica).</title>
        <authorList>
            <person name="Takahashi T."/>
            <person name="Nishimura K."/>
        </authorList>
    </citation>
    <scope>NUCLEOTIDE SEQUENCE</scope>
</reference>
<organism evidence="2 3">
    <name type="scientific">Ficus carica</name>
    <name type="common">Common fig</name>
    <dbReference type="NCBI Taxonomy" id="3494"/>
    <lineage>
        <taxon>Eukaryota</taxon>
        <taxon>Viridiplantae</taxon>
        <taxon>Streptophyta</taxon>
        <taxon>Embryophyta</taxon>
        <taxon>Tracheophyta</taxon>
        <taxon>Spermatophyta</taxon>
        <taxon>Magnoliopsida</taxon>
        <taxon>eudicotyledons</taxon>
        <taxon>Gunneridae</taxon>
        <taxon>Pentapetalae</taxon>
        <taxon>rosids</taxon>
        <taxon>fabids</taxon>
        <taxon>Rosales</taxon>
        <taxon>Moraceae</taxon>
        <taxon>Ficeae</taxon>
        <taxon>Ficus</taxon>
    </lineage>
</organism>
<keyword evidence="3" id="KW-1185">Reference proteome</keyword>
<evidence type="ECO:0000256" key="1">
    <source>
        <dbReference type="SAM" id="MobiDB-lite"/>
    </source>
</evidence>
<gene>
    <name evidence="2" type="ORF">TIFTF001_011144</name>
</gene>
<name>A0AA87ZXQ8_FICCA</name>
<protein>
    <submittedName>
        <fullName evidence="2">Uncharacterized protein</fullName>
    </submittedName>
</protein>
<feature type="compositionally biased region" description="Basic and acidic residues" evidence="1">
    <location>
        <begin position="18"/>
        <end position="29"/>
    </location>
</feature>
<proteinExistence type="predicted"/>
<evidence type="ECO:0000313" key="2">
    <source>
        <dbReference type="EMBL" id="GMN41929.1"/>
    </source>
</evidence>
<comment type="caution">
    <text evidence="2">The sequence shown here is derived from an EMBL/GenBank/DDBJ whole genome shotgun (WGS) entry which is preliminary data.</text>
</comment>
<sequence>MHNKSKFPSNTATIHICRGRDSPNSDKVHVTKTQDVEISKNVERMELQLINARQETRGIVVLKTALSLLVSSTPQYIVVQKRLSFLSGIDGWRHVLPFSKIMFDAMRLRF</sequence>
<feature type="compositionally biased region" description="Polar residues" evidence="1">
    <location>
        <begin position="1"/>
        <end position="13"/>
    </location>
</feature>
<dbReference type="Gramene" id="FCD_00007943-RA">
    <property type="protein sequence ID" value="FCD_00007943-RA:cds"/>
    <property type="gene ID" value="FCD_00007943"/>
</dbReference>
<accession>A0AA87ZXQ8</accession>
<dbReference type="AlphaFoldDB" id="A0AA87ZXQ8"/>
<feature type="region of interest" description="Disordered" evidence="1">
    <location>
        <begin position="1"/>
        <end position="29"/>
    </location>
</feature>
<dbReference type="Proteomes" id="UP001187192">
    <property type="component" value="Unassembled WGS sequence"/>
</dbReference>
<dbReference type="EMBL" id="BTGU01000013">
    <property type="protein sequence ID" value="GMN41929.1"/>
    <property type="molecule type" value="Genomic_DNA"/>
</dbReference>